<comment type="catalytic activity">
    <reaction evidence="3">
        <text>2 GTP = 3',3'-c-di-GMP + 2 diphosphate</text>
        <dbReference type="Rhea" id="RHEA:24898"/>
        <dbReference type="ChEBI" id="CHEBI:33019"/>
        <dbReference type="ChEBI" id="CHEBI:37565"/>
        <dbReference type="ChEBI" id="CHEBI:58805"/>
        <dbReference type="EC" id="2.7.7.65"/>
    </reaction>
</comment>
<proteinExistence type="predicted"/>
<dbReference type="OrthoDB" id="6315841at2"/>
<dbReference type="InterPro" id="IPR036249">
    <property type="entry name" value="Thioredoxin-like_sf"/>
</dbReference>
<gene>
    <name evidence="5" type="ORF">EHS89_18290</name>
</gene>
<dbReference type="Gene3D" id="3.30.70.270">
    <property type="match status" value="1"/>
</dbReference>
<feature type="domain" description="GGDEF" evidence="4">
    <location>
        <begin position="404"/>
        <end position="536"/>
    </location>
</feature>
<dbReference type="SUPFAM" id="SSF52172">
    <property type="entry name" value="CheY-like"/>
    <property type="match status" value="1"/>
</dbReference>
<dbReference type="InterPro" id="IPR043128">
    <property type="entry name" value="Rev_trsase/Diguanyl_cyclase"/>
</dbReference>
<dbReference type="FunFam" id="3.30.70.270:FF:000001">
    <property type="entry name" value="Diguanylate cyclase domain protein"/>
    <property type="match status" value="1"/>
</dbReference>
<dbReference type="GO" id="GO:0005886">
    <property type="term" value="C:plasma membrane"/>
    <property type="evidence" value="ECO:0007669"/>
    <property type="project" value="TreeGrafter"/>
</dbReference>
<dbReference type="InterPro" id="IPR029787">
    <property type="entry name" value="Nucleotide_cyclase"/>
</dbReference>
<dbReference type="GO" id="GO:0043709">
    <property type="term" value="P:cell adhesion involved in single-species biofilm formation"/>
    <property type="evidence" value="ECO:0007669"/>
    <property type="project" value="TreeGrafter"/>
</dbReference>
<evidence type="ECO:0000259" key="4">
    <source>
        <dbReference type="PROSITE" id="PS50887"/>
    </source>
</evidence>
<name>A0A3P1SJL5_9GAMM</name>
<dbReference type="PANTHER" id="PTHR45138:SF9">
    <property type="entry name" value="DIGUANYLATE CYCLASE DGCM-RELATED"/>
    <property type="match status" value="1"/>
</dbReference>
<dbReference type="SMART" id="SM00267">
    <property type="entry name" value="GGDEF"/>
    <property type="match status" value="1"/>
</dbReference>
<dbReference type="EMBL" id="RQXV01000013">
    <property type="protein sequence ID" value="RRC97160.1"/>
    <property type="molecule type" value="Genomic_DNA"/>
</dbReference>
<evidence type="ECO:0000256" key="2">
    <source>
        <dbReference type="ARBA" id="ARBA00012528"/>
    </source>
</evidence>
<comment type="caution">
    <text evidence="5">The sequence shown here is derived from an EMBL/GenBank/DDBJ whole genome shotgun (WGS) entry which is preliminary data.</text>
</comment>
<evidence type="ECO:0000256" key="3">
    <source>
        <dbReference type="ARBA" id="ARBA00034247"/>
    </source>
</evidence>
<dbReference type="EC" id="2.7.7.65" evidence="2"/>
<comment type="cofactor">
    <cofactor evidence="1">
        <name>Mg(2+)</name>
        <dbReference type="ChEBI" id="CHEBI:18420"/>
    </cofactor>
</comment>
<organism evidence="5 6">
    <name type="scientific">Amphritea balenae</name>
    <dbReference type="NCBI Taxonomy" id="452629"/>
    <lineage>
        <taxon>Bacteria</taxon>
        <taxon>Pseudomonadati</taxon>
        <taxon>Pseudomonadota</taxon>
        <taxon>Gammaproteobacteria</taxon>
        <taxon>Oceanospirillales</taxon>
        <taxon>Oceanospirillaceae</taxon>
        <taxon>Amphritea</taxon>
    </lineage>
</organism>
<accession>A0A3P1SJL5</accession>
<dbReference type="GO" id="GO:1902201">
    <property type="term" value="P:negative regulation of bacterial-type flagellum-dependent cell motility"/>
    <property type="evidence" value="ECO:0007669"/>
    <property type="project" value="TreeGrafter"/>
</dbReference>
<dbReference type="AlphaFoldDB" id="A0A3P1SJL5"/>
<sequence length="542" mass="62069">MMSTCVYRIQTALLKITCKSQHHLPIIRIQIQRFLGIMPSITDLKVVIYGDYNCPFCYALHEHLQADERQDLTEWRLIQHAPDVTSNVCTTDDQVELTNEVATVRHRAPDLTIALPPNRPNTRQANQITESLRQFSAQLAQQFRTLVYRALWCSGLDISKTETLQSLLEQLDHPLPIPGPQTQKQLDEWQDLWQQSNYDKRIPVMHHPEGQPLLGLASKEDILSYLTQPGRQPLHTIASCSFKPRPIIVLLGSMTEYWPLIQPLRNDYDLRVISGSETFVEFLDSPETIDLVLFTGPPDNGDNQRCLQVIQQRSLQHLSTIMLSKQYCSAEHTQSCQLGYNDYLHPDVPSQIIVSRISRLISLKRLTDQLQQQSNKDHLTGLYNRRELEHQLELEWLRATRSKRSLSLLMMDIDYFKQYNDSYGHLAGDDCLRTTALTIGQHIKRPGDKAFRYGGEEFILLLPETDHQGALFVAKKIQQQLASQSNQKLPAITLSIGISTVEIITRQTPFQLLELADKELLKAKQSGRNRVSSVLLDHANDE</sequence>
<dbReference type="CDD" id="cd02972">
    <property type="entry name" value="DsbA_family"/>
    <property type="match status" value="1"/>
</dbReference>
<dbReference type="Pfam" id="PF00990">
    <property type="entry name" value="GGDEF"/>
    <property type="match status" value="1"/>
</dbReference>
<dbReference type="InterPro" id="IPR050469">
    <property type="entry name" value="Diguanylate_Cyclase"/>
</dbReference>
<reference evidence="5 6" key="1">
    <citation type="submission" date="2018-11" db="EMBL/GenBank/DDBJ databases">
        <title>The draft genome sequence of Amphritea balenae JAMM 1525T.</title>
        <authorList>
            <person name="Fang Z."/>
            <person name="Zhang Y."/>
            <person name="Han X."/>
        </authorList>
    </citation>
    <scope>NUCLEOTIDE SEQUENCE [LARGE SCALE GENOMIC DNA]</scope>
    <source>
        <strain evidence="5 6">JAMM 1525</strain>
    </source>
</reference>
<dbReference type="InterPro" id="IPR011006">
    <property type="entry name" value="CheY-like_superfamily"/>
</dbReference>
<keyword evidence="6" id="KW-1185">Reference proteome</keyword>
<dbReference type="CDD" id="cd01949">
    <property type="entry name" value="GGDEF"/>
    <property type="match status" value="1"/>
</dbReference>
<dbReference type="PROSITE" id="PS50887">
    <property type="entry name" value="GGDEF"/>
    <property type="match status" value="1"/>
</dbReference>
<dbReference type="SUPFAM" id="SSF55073">
    <property type="entry name" value="Nucleotide cyclase"/>
    <property type="match status" value="1"/>
</dbReference>
<evidence type="ECO:0000256" key="1">
    <source>
        <dbReference type="ARBA" id="ARBA00001946"/>
    </source>
</evidence>
<evidence type="ECO:0000313" key="6">
    <source>
        <dbReference type="Proteomes" id="UP000267535"/>
    </source>
</evidence>
<dbReference type="PANTHER" id="PTHR45138">
    <property type="entry name" value="REGULATORY COMPONENTS OF SENSORY TRANSDUCTION SYSTEM"/>
    <property type="match status" value="1"/>
</dbReference>
<dbReference type="SUPFAM" id="SSF52833">
    <property type="entry name" value="Thioredoxin-like"/>
    <property type="match status" value="1"/>
</dbReference>
<dbReference type="Proteomes" id="UP000267535">
    <property type="component" value="Unassembled WGS sequence"/>
</dbReference>
<dbReference type="InterPro" id="IPR000160">
    <property type="entry name" value="GGDEF_dom"/>
</dbReference>
<dbReference type="GO" id="GO:0052621">
    <property type="term" value="F:diguanylate cyclase activity"/>
    <property type="evidence" value="ECO:0007669"/>
    <property type="project" value="UniProtKB-EC"/>
</dbReference>
<dbReference type="NCBIfam" id="TIGR00254">
    <property type="entry name" value="GGDEF"/>
    <property type="match status" value="1"/>
</dbReference>
<protein>
    <recommendedName>
        <fullName evidence="2">diguanylate cyclase</fullName>
        <ecNumber evidence="2">2.7.7.65</ecNumber>
    </recommendedName>
</protein>
<evidence type="ECO:0000313" key="5">
    <source>
        <dbReference type="EMBL" id="RRC97160.1"/>
    </source>
</evidence>
<dbReference type="Gene3D" id="3.40.30.10">
    <property type="entry name" value="Glutaredoxin"/>
    <property type="match status" value="1"/>
</dbReference>